<accession>A0A8R1YYP8</accession>
<evidence type="ECO:0000313" key="6">
    <source>
        <dbReference type="Proteomes" id="UP000005239"/>
    </source>
</evidence>
<keyword evidence="4" id="KW-0472">Membrane</keyword>
<dbReference type="GO" id="GO:0008528">
    <property type="term" value="F:G protein-coupled peptide receptor activity"/>
    <property type="evidence" value="ECO:0000318"/>
    <property type="project" value="GO_Central"/>
</dbReference>
<evidence type="ECO:0000256" key="2">
    <source>
        <dbReference type="ARBA" id="ARBA00022692"/>
    </source>
</evidence>
<evidence type="ECO:0000256" key="4">
    <source>
        <dbReference type="ARBA" id="ARBA00023136"/>
    </source>
</evidence>
<accession>A0A2A6BQ06</accession>
<dbReference type="InterPro" id="IPR019427">
    <property type="entry name" value="7TM_GPCR_serpentine_rcpt_Srw"/>
</dbReference>
<dbReference type="InterPro" id="IPR017452">
    <property type="entry name" value="GPCR_Rhodpsn_7TM"/>
</dbReference>
<dbReference type="AlphaFoldDB" id="A0A2A6BQ06"/>
<comment type="subcellular location">
    <subcellularLocation>
        <location evidence="1">Membrane</location>
    </subcellularLocation>
</comment>
<keyword evidence="6" id="KW-1185">Reference proteome</keyword>
<dbReference type="GO" id="GO:0007186">
    <property type="term" value="P:G protein-coupled receptor signaling pathway"/>
    <property type="evidence" value="ECO:0000318"/>
    <property type="project" value="GO_Central"/>
</dbReference>
<dbReference type="GO" id="GO:0005886">
    <property type="term" value="C:plasma membrane"/>
    <property type="evidence" value="ECO:0000318"/>
    <property type="project" value="GO_Central"/>
</dbReference>
<dbReference type="PROSITE" id="PS50262">
    <property type="entry name" value="G_PROTEIN_RECEP_F1_2"/>
    <property type="match status" value="1"/>
</dbReference>
<dbReference type="Pfam" id="PF10324">
    <property type="entry name" value="7TM_GPCR_Srw"/>
    <property type="match status" value="1"/>
</dbReference>
<dbReference type="PANTHER" id="PTHR46273:SF14">
    <property type="entry name" value="G-PROTEIN COUPLED RECEPTOR DMSR-1"/>
    <property type="match status" value="1"/>
</dbReference>
<evidence type="ECO:0000256" key="3">
    <source>
        <dbReference type="ARBA" id="ARBA00022989"/>
    </source>
</evidence>
<organism evidence="5 6">
    <name type="scientific">Pristionchus pacificus</name>
    <name type="common">Parasitic nematode worm</name>
    <dbReference type="NCBI Taxonomy" id="54126"/>
    <lineage>
        <taxon>Eukaryota</taxon>
        <taxon>Metazoa</taxon>
        <taxon>Ecdysozoa</taxon>
        <taxon>Nematoda</taxon>
        <taxon>Chromadorea</taxon>
        <taxon>Rhabditida</taxon>
        <taxon>Rhabditina</taxon>
        <taxon>Diplogasteromorpha</taxon>
        <taxon>Diplogasteroidea</taxon>
        <taxon>Neodiplogasteridae</taxon>
        <taxon>Pristionchus</taxon>
    </lineage>
</organism>
<reference evidence="6" key="1">
    <citation type="journal article" date="2008" name="Nat. Genet.">
        <title>The Pristionchus pacificus genome provides a unique perspective on nematode lifestyle and parasitism.</title>
        <authorList>
            <person name="Dieterich C."/>
            <person name="Clifton S.W."/>
            <person name="Schuster L.N."/>
            <person name="Chinwalla A."/>
            <person name="Delehaunty K."/>
            <person name="Dinkelacker I."/>
            <person name="Fulton L."/>
            <person name="Fulton R."/>
            <person name="Godfrey J."/>
            <person name="Minx P."/>
            <person name="Mitreva M."/>
            <person name="Roeseler W."/>
            <person name="Tian H."/>
            <person name="Witte H."/>
            <person name="Yang S.P."/>
            <person name="Wilson R.K."/>
            <person name="Sommer R.J."/>
        </authorList>
    </citation>
    <scope>NUCLEOTIDE SEQUENCE [LARGE SCALE GENOMIC DNA]</scope>
    <source>
        <strain evidence="6">PS312</strain>
    </source>
</reference>
<evidence type="ECO:0000313" key="5">
    <source>
        <dbReference type="EnsemblMetazoa" id="PPA36783.1"/>
    </source>
</evidence>
<gene>
    <name evidence="5" type="primary">WBGene00275152</name>
</gene>
<dbReference type="Proteomes" id="UP000005239">
    <property type="component" value="Unassembled WGS sequence"/>
</dbReference>
<dbReference type="SUPFAM" id="SSF81321">
    <property type="entry name" value="Family A G protein-coupled receptor-like"/>
    <property type="match status" value="1"/>
</dbReference>
<reference evidence="5" key="2">
    <citation type="submission" date="2022-06" db="UniProtKB">
        <authorList>
            <consortium name="EnsemblMetazoa"/>
        </authorList>
    </citation>
    <scope>IDENTIFICATION</scope>
    <source>
        <strain evidence="5">PS312</strain>
    </source>
</reference>
<dbReference type="EnsemblMetazoa" id="PPA36783.1">
    <property type="protein sequence ID" value="PPA36783.1"/>
    <property type="gene ID" value="WBGene00275152"/>
</dbReference>
<proteinExistence type="predicted"/>
<dbReference type="PANTHER" id="PTHR46273">
    <property type="entry name" value="MYOSUPPRESSIN RECEPTOR 1, ISOFORM B-RELATED"/>
    <property type="match status" value="1"/>
</dbReference>
<dbReference type="InterPro" id="IPR053219">
    <property type="entry name" value="GPCR_Dmsr-1"/>
</dbReference>
<protein>
    <submittedName>
        <fullName evidence="5">G_PROTEIN_RECEP_F1_2 domain-containing protein</fullName>
    </submittedName>
</protein>
<name>A0A2A6BQ06_PRIPA</name>
<keyword evidence="3" id="KW-1133">Transmembrane helix</keyword>
<dbReference type="Gene3D" id="1.20.1070.10">
    <property type="entry name" value="Rhodopsin 7-helix transmembrane proteins"/>
    <property type="match status" value="1"/>
</dbReference>
<keyword evidence="2" id="KW-0812">Transmembrane</keyword>
<sequence>ISLYCKIKTSSYEFYYNIVPYFAPVNIAANLFAALLLLLMKELRNPFNLILSIMCLSSILPLIIRVSLVYRKMMVNGICNVETQTYSIAVHTLLEVNTWAAFRSFTPGWLVRSLLRKLVLIKMIILSVVLTALRFRALRSKGKWEPSYALALFATALVVVISAAADIPVYLTNVIASFPVDQVCGGNPYVLKMNFKRHDWKQGACSRNWMLYQLYQWISGIIHNTLPALLLLIFTLLLIFEILRARNSHMAVAARSAKKSDDARNAVIILTIIALLTLLSELPQGLACLANAVFPVGFWYMYTYKLYALDDNSDILDKLQLDHHSRDVEKLPKSCARNDFLQEEEEYFIAKRFCYFWD</sequence>
<evidence type="ECO:0000256" key="1">
    <source>
        <dbReference type="ARBA" id="ARBA00004370"/>
    </source>
</evidence>